<organism evidence="1 2">
    <name type="scientific">Dysgonomonas termitidis</name>
    <dbReference type="NCBI Taxonomy" id="1516126"/>
    <lineage>
        <taxon>Bacteria</taxon>
        <taxon>Pseudomonadati</taxon>
        <taxon>Bacteroidota</taxon>
        <taxon>Bacteroidia</taxon>
        <taxon>Bacteroidales</taxon>
        <taxon>Dysgonomonadaceae</taxon>
        <taxon>Dysgonomonas</taxon>
    </lineage>
</organism>
<dbReference type="Proteomes" id="UP001596023">
    <property type="component" value="Unassembled WGS sequence"/>
</dbReference>
<gene>
    <name evidence="1" type="ORF">ACFO6W_07445</name>
</gene>
<sequence>MQYWNDIYTEIAEKITGLNERGKVDDITELATVKRPQDGDAVRVMSEKDTAGNSLIFRYTVKKNEYGIVVFEGWVNTGRISFEGKLPEIQFVDLWHEQVSFLTEELPFATPAVFIGFSSVNIEDRGQLVQDCDMQVDMYLFFETFSDTYQGSKTQSRALDYLNSLTRLHALFHGKDGETYSTMRRVYMGREESGGAGNLYRVSFQCNVVDYSAQHIYTESENPDAELEIEEGGVPVIEETPPLYDVG</sequence>
<dbReference type="RefSeq" id="WP_379994876.1">
    <property type="nucleotide sequence ID" value="NZ_JBHSGN010000058.1"/>
</dbReference>
<protein>
    <submittedName>
        <fullName evidence="1">Uncharacterized protein</fullName>
    </submittedName>
</protein>
<evidence type="ECO:0000313" key="1">
    <source>
        <dbReference type="EMBL" id="MFC4673522.1"/>
    </source>
</evidence>
<comment type="caution">
    <text evidence="1">The sequence shown here is derived from an EMBL/GenBank/DDBJ whole genome shotgun (WGS) entry which is preliminary data.</text>
</comment>
<evidence type="ECO:0000313" key="2">
    <source>
        <dbReference type="Proteomes" id="UP001596023"/>
    </source>
</evidence>
<reference evidence="2" key="1">
    <citation type="journal article" date="2019" name="Int. J. Syst. Evol. Microbiol.">
        <title>The Global Catalogue of Microorganisms (GCM) 10K type strain sequencing project: providing services to taxonomists for standard genome sequencing and annotation.</title>
        <authorList>
            <consortium name="The Broad Institute Genomics Platform"/>
            <consortium name="The Broad Institute Genome Sequencing Center for Infectious Disease"/>
            <person name="Wu L."/>
            <person name="Ma J."/>
        </authorList>
    </citation>
    <scope>NUCLEOTIDE SEQUENCE [LARGE SCALE GENOMIC DNA]</scope>
    <source>
        <strain evidence="2">CCUG 66188</strain>
    </source>
</reference>
<proteinExistence type="predicted"/>
<keyword evidence="2" id="KW-1185">Reference proteome</keyword>
<accession>A0ABV9KTV2</accession>
<dbReference type="EMBL" id="JBHSGN010000058">
    <property type="protein sequence ID" value="MFC4673522.1"/>
    <property type="molecule type" value="Genomic_DNA"/>
</dbReference>
<name>A0ABV9KTV2_9BACT</name>